<evidence type="ECO:0000313" key="1">
    <source>
        <dbReference type="EMBL" id="KAI4335967.1"/>
    </source>
</evidence>
<protein>
    <submittedName>
        <fullName evidence="1">Uncharacterized protein</fullName>
    </submittedName>
</protein>
<proteinExistence type="predicted"/>
<comment type="caution">
    <text evidence="1">The sequence shown here is derived from an EMBL/GenBank/DDBJ whole genome shotgun (WGS) entry which is preliminary data.</text>
</comment>
<dbReference type="EMBL" id="CM039431">
    <property type="protein sequence ID" value="KAI4335967.1"/>
    <property type="molecule type" value="Genomic_DNA"/>
</dbReference>
<keyword evidence="2" id="KW-1185">Reference proteome</keyword>
<accession>A0ACB9NHQ6</accession>
<sequence length="1148" mass="129648">MGRIVYAMLMLTRRKALPIYLKLPSLILRLASSSHSSASAPLSPSDLCIINTLLSCRTPNEALECFNEASKRVNPAKSPQLYAASIHILTGAKLYRVATFLTKNLFQKLQKSRKPHGACRFLFEALNRFESSKFTPYVFGVLIIACCEMALFEEALWVYRQRSTLPALRACNALLHGLVKIGEVDLMWEIYEDLGSRGLSPTVVTYGILISCCCNQGDTMKARKLFDEMTEKGIQPTVVIYTILIRVFCDESKMAEAESMFRTMRDCGVAPNLYTYNTIMDGYCKMANVRGAIDLFKDMLHHGLHPNVMTFAILIDILCKLGEMKAARDFFALMEKFGVVPNSYVYNSLIYGYCKARNLSGAMHFQKEMGRSEIMPDVCTYSILIKGLADSGRLEEANDLLQKMHTAGFLANSVTYNVMIDGYSKEGNMEKAIDMCSQMTERKIEPNVITFSTLIDGFCKIGNTKAAMGLYTEMVIKGIKPDVVAYTALIDGHCKDGNTKEALRLHKEMLDTGLTPNVFTLSCLIDGLFKDGKTNDAVKLFLEIIGAHQSKDKMDKLDKNHCAPNNVMYAILIQGLCNDGQIFKATKFFADMRYHGLQPDVLLYAMMLKVHFRYRHVVDVMMLHADMLKMGFMRNNSICSVLSEGYQENGYLKSAHMFSGHLMDYANARPPFLTMTFLKWFPLLQRSANETLFFPIWHSKAEFHNRPRPPKANQILRKYLDWNYPTKVLQHFRNMLRKNSTFIDSFSFLFALKACTQKHSTVQGKQLHCLVIKFGYEAVIQLQTSLLNMYSERGNLHDAHQMFDEIPSKNIICWTSLISAYVDNQKPSKALQLFRQMQINNVVPDQVTVTVALSACADIGALEMGEWIHAFVRRKGLNRDLCLNNALVNMYAKCGGIITARRLFDSTRNKDVTTWTSMIVGHALHGQAEEALKLFSEMNTMRVKKKQNASNCLIVPNDVTFIGVLMACSHAGLIEEGKYHFKSMTEDYGIQPREPHFGCMVDLFCRAGHLRDAYDFIRKMPVSPNAVMWRTLLGACSLHGDIELGAEVRRKLLELEPNNVGDNVAISNIYGNKGMWYKKMIVRNQIKQSRTPGCSSIEVGSVVSEFVTADDDHPSKTEIYDVLGQLIRNMKAYGYLPRPSSSSLSEDS</sequence>
<organism evidence="1 2">
    <name type="scientific">Bauhinia variegata</name>
    <name type="common">Purple orchid tree</name>
    <name type="synonym">Phanera variegata</name>
    <dbReference type="NCBI Taxonomy" id="167791"/>
    <lineage>
        <taxon>Eukaryota</taxon>
        <taxon>Viridiplantae</taxon>
        <taxon>Streptophyta</taxon>
        <taxon>Embryophyta</taxon>
        <taxon>Tracheophyta</taxon>
        <taxon>Spermatophyta</taxon>
        <taxon>Magnoliopsida</taxon>
        <taxon>eudicotyledons</taxon>
        <taxon>Gunneridae</taxon>
        <taxon>Pentapetalae</taxon>
        <taxon>rosids</taxon>
        <taxon>fabids</taxon>
        <taxon>Fabales</taxon>
        <taxon>Fabaceae</taxon>
        <taxon>Cercidoideae</taxon>
        <taxon>Cercideae</taxon>
        <taxon>Bauhiniinae</taxon>
        <taxon>Bauhinia</taxon>
    </lineage>
</organism>
<reference evidence="1 2" key="1">
    <citation type="journal article" date="2022" name="DNA Res.">
        <title>Chromosomal-level genome assembly of the orchid tree Bauhinia variegata (Leguminosae; Cercidoideae) supports the allotetraploid origin hypothesis of Bauhinia.</title>
        <authorList>
            <person name="Zhong Y."/>
            <person name="Chen Y."/>
            <person name="Zheng D."/>
            <person name="Pang J."/>
            <person name="Liu Y."/>
            <person name="Luo S."/>
            <person name="Meng S."/>
            <person name="Qian L."/>
            <person name="Wei D."/>
            <person name="Dai S."/>
            <person name="Zhou R."/>
        </authorList>
    </citation>
    <scope>NUCLEOTIDE SEQUENCE [LARGE SCALE GENOMIC DNA]</scope>
    <source>
        <strain evidence="1">BV-YZ2020</strain>
    </source>
</reference>
<gene>
    <name evidence="1" type="ORF">L6164_014555</name>
</gene>
<name>A0ACB9NHQ6_BAUVA</name>
<dbReference type="Proteomes" id="UP000828941">
    <property type="component" value="Chromosome 6"/>
</dbReference>
<evidence type="ECO:0000313" key="2">
    <source>
        <dbReference type="Proteomes" id="UP000828941"/>
    </source>
</evidence>